<dbReference type="Pfam" id="PF00379">
    <property type="entry name" value="Chitin_bind_4"/>
    <property type="match status" value="1"/>
</dbReference>
<dbReference type="STRING" id="32264.T1JT45"/>
<dbReference type="GO" id="GO:0008010">
    <property type="term" value="F:structural constituent of chitin-based larval cuticle"/>
    <property type="evidence" value="ECO:0007669"/>
    <property type="project" value="TreeGrafter"/>
</dbReference>
<evidence type="ECO:0000256" key="3">
    <source>
        <dbReference type="SAM" id="SignalP"/>
    </source>
</evidence>
<evidence type="ECO:0000313" key="5">
    <source>
        <dbReference type="Proteomes" id="UP000015104"/>
    </source>
</evidence>
<dbReference type="PANTHER" id="PTHR10380">
    <property type="entry name" value="CUTICLE PROTEIN"/>
    <property type="match status" value="1"/>
</dbReference>
<dbReference type="GO" id="GO:0062129">
    <property type="term" value="C:chitin-based extracellular matrix"/>
    <property type="evidence" value="ECO:0007669"/>
    <property type="project" value="TreeGrafter"/>
</dbReference>
<sequence>MKVIVFLALCGIASAGIIAAPAAIVSTGSSSQTRSQDGLGNYAFAYNENHATGGSSRSESGNALGQVVGSYSLGVVDGRQRVVNYVADALGFRAAISTNEPGTAPKPAASTSISSPGVIAAAPVAAPVVAAAAPVVAAAPAPAYYAAPAPIHAAPLGAYYSSVVNHGYPAPAYAAKVVAAPAYAAPALW</sequence>
<evidence type="ECO:0008006" key="6">
    <source>
        <dbReference type="Google" id="ProtNLM"/>
    </source>
</evidence>
<protein>
    <recommendedName>
        <fullName evidence="6">Cuticle protein 14</fullName>
    </recommendedName>
</protein>
<dbReference type="eggNOG" id="ENOG502S9H9">
    <property type="taxonomic scope" value="Eukaryota"/>
</dbReference>
<dbReference type="EnsemblMetazoa" id="tetur01g12820.1">
    <property type="protein sequence ID" value="tetur01g12820.1"/>
    <property type="gene ID" value="tetur01g12820"/>
</dbReference>
<dbReference type="RefSeq" id="XP_025017272.1">
    <property type="nucleotide sequence ID" value="XM_025161504.1"/>
</dbReference>
<name>T1JT45_TETUR</name>
<feature type="signal peptide" evidence="3">
    <location>
        <begin position="1"/>
        <end position="15"/>
    </location>
</feature>
<dbReference type="PROSITE" id="PS00233">
    <property type="entry name" value="CHIT_BIND_RR_1"/>
    <property type="match status" value="1"/>
</dbReference>
<dbReference type="KEGG" id="tut:107369216"/>
<reference evidence="4" key="2">
    <citation type="submission" date="2015-06" db="UniProtKB">
        <authorList>
            <consortium name="EnsemblMetazoa"/>
        </authorList>
    </citation>
    <scope>IDENTIFICATION</scope>
</reference>
<keyword evidence="5" id="KW-1185">Reference proteome</keyword>
<dbReference type="PRINTS" id="PR00947">
    <property type="entry name" value="CUTICLE"/>
</dbReference>
<organism evidence="4 5">
    <name type="scientific">Tetranychus urticae</name>
    <name type="common">Two-spotted spider mite</name>
    <dbReference type="NCBI Taxonomy" id="32264"/>
    <lineage>
        <taxon>Eukaryota</taxon>
        <taxon>Metazoa</taxon>
        <taxon>Ecdysozoa</taxon>
        <taxon>Arthropoda</taxon>
        <taxon>Chelicerata</taxon>
        <taxon>Arachnida</taxon>
        <taxon>Acari</taxon>
        <taxon>Acariformes</taxon>
        <taxon>Trombidiformes</taxon>
        <taxon>Prostigmata</taxon>
        <taxon>Eleutherengona</taxon>
        <taxon>Raphignathae</taxon>
        <taxon>Tetranychoidea</taxon>
        <taxon>Tetranychidae</taxon>
        <taxon>Tetranychus</taxon>
    </lineage>
</organism>
<dbReference type="AlphaFoldDB" id="T1JT45"/>
<dbReference type="Proteomes" id="UP000015104">
    <property type="component" value="Unassembled WGS sequence"/>
</dbReference>
<feature type="chain" id="PRO_5011952301" description="Cuticle protein 14" evidence="3">
    <location>
        <begin position="16"/>
        <end position="189"/>
    </location>
</feature>
<keyword evidence="1 2" id="KW-0193">Cuticle</keyword>
<dbReference type="EMBL" id="CAEY01000473">
    <property type="status" value="NOT_ANNOTATED_CDS"/>
    <property type="molecule type" value="Genomic_DNA"/>
</dbReference>
<evidence type="ECO:0000256" key="1">
    <source>
        <dbReference type="ARBA" id="ARBA00022460"/>
    </source>
</evidence>
<keyword evidence="3" id="KW-0732">Signal</keyword>
<proteinExistence type="predicted"/>
<evidence type="ECO:0000256" key="2">
    <source>
        <dbReference type="PROSITE-ProRule" id="PRU00497"/>
    </source>
</evidence>
<dbReference type="OrthoDB" id="8021718at2759"/>
<dbReference type="InterPro" id="IPR000618">
    <property type="entry name" value="Insect_cuticle"/>
</dbReference>
<dbReference type="HOGENOM" id="CLU_1680171_0_0_1"/>
<dbReference type="InterPro" id="IPR050468">
    <property type="entry name" value="Cuticle_Struct_Prot"/>
</dbReference>
<accession>T1JT45</accession>
<evidence type="ECO:0000313" key="4">
    <source>
        <dbReference type="EnsemblMetazoa" id="tetur01g12820.1"/>
    </source>
</evidence>
<dbReference type="OMA" id="AFKIVIF"/>
<reference evidence="5" key="1">
    <citation type="submission" date="2011-08" db="EMBL/GenBank/DDBJ databases">
        <authorList>
            <person name="Rombauts S."/>
        </authorList>
    </citation>
    <scope>NUCLEOTIDE SEQUENCE</scope>
    <source>
        <strain evidence="5">London</strain>
    </source>
</reference>
<dbReference type="EnsemblMetazoa" id="tetur01g12840.1">
    <property type="protein sequence ID" value="tetur01g12840.1"/>
    <property type="gene ID" value="tetur01g12840"/>
</dbReference>
<dbReference type="InterPro" id="IPR031311">
    <property type="entry name" value="CHIT_BIND_RR_consensus"/>
</dbReference>
<dbReference type="GeneID" id="107369216"/>
<dbReference type="PROSITE" id="PS51155">
    <property type="entry name" value="CHIT_BIND_RR_2"/>
    <property type="match status" value="1"/>
</dbReference>
<dbReference type="PANTHER" id="PTHR10380:SF173">
    <property type="entry name" value="CUTICULAR PROTEIN 47EF, ISOFORM C-RELATED"/>
    <property type="match status" value="1"/>
</dbReference>